<dbReference type="VEuPathDB" id="PiroplasmaDB:BBBOND_0100290"/>
<dbReference type="Proteomes" id="UP000033188">
    <property type="component" value="Chromosome 1"/>
</dbReference>
<sequence length="518" mass="59864">MTAESEPPSAGFPEESALLRVFGDFVDPVPMVQFVGPAAYERHKYVESLLSRNKVPFGVVESAVYAECQNGTPSALMHWMWTRFVRRLVVGFCALYPKEAPRYGKLRQTEVRTCADFVRIINTFTLCPGEPVPDKDELCMAVVVQDYHELLAHEPTLLNTLMRLHEKLHRVPIEKGYRRNKVTVIMMGPYPLPPEVTRGDFCIPLVPVELITPEGAEDLIRSSSHNFALEKARTMLPDYSEATISFLWSGFVHYFVDVVYAWYKFDTSSMEFYSRLLWSNFLEPLCGATEPTGDELPERLQFLCKSVDEHLRSSTVYTRSRFITELHDLRVSNMRLLRKQLYKFHGSRLTKYLLLGAVISAFNTPETMRRRLRNKNVRTNLHDVALWRRQRKFDLWSWIANTEWALASNESESINMDPGFFTELMWLITEGYVKPQCTPETWCRLPQSHSVPLWRVSDMMPSADLQWLHTICYNEDTEIDQCLGQMVNTTARFSLSVTKGLVISIINDLNVDIDEFLI</sequence>
<dbReference type="RefSeq" id="XP_012765886.1">
    <property type="nucleotide sequence ID" value="XM_012910432.1"/>
</dbReference>
<proteinExistence type="predicted"/>
<dbReference type="GeneID" id="24562241"/>
<evidence type="ECO:0000313" key="2">
    <source>
        <dbReference type="Proteomes" id="UP000033188"/>
    </source>
</evidence>
<organism evidence="1 2">
    <name type="scientific">Babesia bigemina</name>
    <dbReference type="NCBI Taxonomy" id="5866"/>
    <lineage>
        <taxon>Eukaryota</taxon>
        <taxon>Sar</taxon>
        <taxon>Alveolata</taxon>
        <taxon>Apicomplexa</taxon>
        <taxon>Aconoidasida</taxon>
        <taxon>Piroplasmida</taxon>
        <taxon>Babesiidae</taxon>
        <taxon>Babesia</taxon>
    </lineage>
</organism>
<dbReference type="AlphaFoldDB" id="A0A061D7K0"/>
<reference evidence="2" key="1">
    <citation type="journal article" date="2014" name="Nucleic Acids Res.">
        <title>The evolutionary dynamics of variant antigen genes in Babesia reveal a history of genomic innovation underlying host-parasite interaction.</title>
        <authorList>
            <person name="Jackson A.P."/>
            <person name="Otto T.D."/>
            <person name="Darby A."/>
            <person name="Ramaprasad A."/>
            <person name="Xia D."/>
            <person name="Echaide I.E."/>
            <person name="Farber M."/>
            <person name="Gahlot S."/>
            <person name="Gamble J."/>
            <person name="Gupta D."/>
            <person name="Gupta Y."/>
            <person name="Jackson L."/>
            <person name="Malandrin L."/>
            <person name="Malas T.B."/>
            <person name="Moussa E."/>
            <person name="Nair M."/>
            <person name="Reid A.J."/>
            <person name="Sanders M."/>
            <person name="Sharma J."/>
            <person name="Tracey A."/>
            <person name="Quail M.A."/>
            <person name="Weir W."/>
            <person name="Wastling J.M."/>
            <person name="Hall N."/>
            <person name="Willadsen P."/>
            <person name="Lingelbach K."/>
            <person name="Shiels B."/>
            <person name="Tait A."/>
            <person name="Berriman M."/>
            <person name="Allred D.R."/>
            <person name="Pain A."/>
        </authorList>
    </citation>
    <scope>NUCLEOTIDE SEQUENCE [LARGE SCALE GENOMIC DNA]</scope>
    <source>
        <strain evidence="2">Bond</strain>
    </source>
</reference>
<dbReference type="KEGG" id="bbig:BBBOND_0100290"/>
<protein>
    <submittedName>
        <fullName evidence="1">Uncharacterized protein</fullName>
    </submittedName>
</protein>
<dbReference type="EMBL" id="LK391707">
    <property type="protein sequence ID" value="CDR93700.1"/>
    <property type="molecule type" value="Genomic_DNA"/>
</dbReference>
<name>A0A061D7K0_BABBI</name>
<evidence type="ECO:0000313" key="1">
    <source>
        <dbReference type="EMBL" id="CDR93700.1"/>
    </source>
</evidence>
<dbReference type="OMA" id="WIANTEW"/>
<accession>A0A061D7K0</accession>
<keyword evidence="2" id="KW-1185">Reference proteome</keyword>
<dbReference type="STRING" id="5866.A0A061D7K0"/>
<dbReference type="OrthoDB" id="365981at2759"/>
<gene>
    <name evidence="1" type="ORF">BBBOND_0100290</name>
</gene>